<evidence type="ECO:0000313" key="12">
    <source>
        <dbReference type="Proteomes" id="UP000245884"/>
    </source>
</evidence>
<dbReference type="GO" id="GO:0005739">
    <property type="term" value="C:mitochondrion"/>
    <property type="evidence" value="ECO:0007669"/>
    <property type="project" value="TreeGrafter"/>
</dbReference>
<dbReference type="STRING" id="1569628.A0A316UXF1"/>
<evidence type="ECO:0000256" key="9">
    <source>
        <dbReference type="ARBA" id="ARBA00031547"/>
    </source>
</evidence>
<dbReference type="RefSeq" id="XP_025364276.1">
    <property type="nucleotide sequence ID" value="XM_025505499.1"/>
</dbReference>
<evidence type="ECO:0000256" key="3">
    <source>
        <dbReference type="ARBA" id="ARBA00022679"/>
    </source>
</evidence>
<sequence length="774" mass="86098">MLPLLSLPLPPLSQRVTHQLLPDGYTPSPTSLISTQDSTPSLIRRSRPVPHGAAFSYVSPLTLPFPYEFPKEEVKAANAATQNGGKEGIGEESAEQQYERQMNQVEGVLRRYEVAPSDLAAPAYPAKSKDGLAGYVAVGKQSQSYPSARLLGISPAALEDCLPELDVGDSFDFIAKTTGRDGPDTYSSGPMAQQPTSDEGKARYQLSDVLGGRAWPAVLPSNEAELDDFSGCGVYARKVADDWKKEDAVQRWERRKRELATRRQQSSYAGWSQAYAGHQFGSWAGQLGDGRAITLFETLNNTVDPPERWEVQLKGAGRTPYSRFADGLAVLASSVREYLGSEIIAAMGIPTSRALAVVSLPDVDVMRERRNPAAITTRLAQSWIRIGSFQLPASRADWEAVRLMGEYVSRVLFRFDGVPESQESDVQRQPWAKKLLLEAARRNARMAAGWQSVGWTHGVLNTDNISILGLTIDYGPYGFLDIFDQEATPNHSDDMARYSYKMQPSMVLFAIKHLATSLSPILGFEDKHGRAPSPGELVSMKPEDLEELSEAGEALVRADVDQTFVDETMREWKRLFRNKLALEKEEQDEKSALLDPLLEVLEGLDFTLTQRKLKDFLPVLEESVQGAADQEEGIQKAVDSFVPTWYDGTRVLEYLKDDKREQAVKWLTSFAQRTLRDLGDDGVKAAGWGTARSAGMAAHCPRFVLRNWVGQEVVQRLEEKHDTAFLQRVLEMCLHPYEEWGSARDGKSEEVLEEERRLCEVGTPLERNMPSCSS</sequence>
<dbReference type="EMBL" id="KZ819663">
    <property type="protein sequence ID" value="PWN29664.1"/>
    <property type="molecule type" value="Genomic_DNA"/>
</dbReference>
<evidence type="ECO:0000256" key="5">
    <source>
        <dbReference type="ARBA" id="ARBA00022723"/>
    </source>
</evidence>
<dbReference type="Proteomes" id="UP000245884">
    <property type="component" value="Unassembled WGS sequence"/>
</dbReference>
<dbReference type="GO" id="GO:0070733">
    <property type="term" value="F:AMPylase activity"/>
    <property type="evidence" value="ECO:0007669"/>
    <property type="project" value="TreeGrafter"/>
</dbReference>
<feature type="compositionally biased region" description="Polar residues" evidence="10">
    <location>
        <begin position="185"/>
        <end position="197"/>
    </location>
</feature>
<dbReference type="AlphaFoldDB" id="A0A316UXF1"/>
<keyword evidence="5" id="KW-0479">Metal-binding</keyword>
<dbReference type="GO" id="GO:0046872">
    <property type="term" value="F:metal ion binding"/>
    <property type="evidence" value="ECO:0007669"/>
    <property type="project" value="UniProtKB-KW"/>
</dbReference>
<dbReference type="PANTHER" id="PTHR32057:SF14">
    <property type="entry name" value="PROTEIN ADENYLYLTRANSFERASE SELO, MITOCHONDRIAL"/>
    <property type="match status" value="1"/>
</dbReference>
<comment type="similarity">
    <text evidence="2">Belongs to the SELO family.</text>
</comment>
<evidence type="ECO:0000256" key="2">
    <source>
        <dbReference type="ARBA" id="ARBA00009747"/>
    </source>
</evidence>
<reference evidence="11 12" key="1">
    <citation type="journal article" date="2018" name="Mol. Biol. Evol.">
        <title>Broad Genomic Sampling Reveals a Smut Pathogenic Ancestry of the Fungal Clade Ustilaginomycotina.</title>
        <authorList>
            <person name="Kijpornyongpan T."/>
            <person name="Mondo S.J."/>
            <person name="Barry K."/>
            <person name="Sandor L."/>
            <person name="Lee J."/>
            <person name="Lipzen A."/>
            <person name="Pangilinan J."/>
            <person name="LaButti K."/>
            <person name="Hainaut M."/>
            <person name="Henrissat B."/>
            <person name="Grigoriev I.V."/>
            <person name="Spatafora J.W."/>
            <person name="Aime M.C."/>
        </authorList>
    </citation>
    <scope>NUCLEOTIDE SEQUENCE [LARGE SCALE GENOMIC DNA]</scope>
    <source>
        <strain evidence="11 12">MCA 5214</strain>
    </source>
</reference>
<evidence type="ECO:0000256" key="7">
    <source>
        <dbReference type="ARBA" id="ARBA00022840"/>
    </source>
</evidence>
<evidence type="ECO:0000256" key="1">
    <source>
        <dbReference type="ARBA" id="ARBA00001946"/>
    </source>
</evidence>
<keyword evidence="12" id="KW-1185">Reference proteome</keyword>
<evidence type="ECO:0000313" key="11">
    <source>
        <dbReference type="EMBL" id="PWN29664.1"/>
    </source>
</evidence>
<keyword evidence="6" id="KW-0547">Nucleotide-binding</keyword>
<keyword evidence="7" id="KW-0067">ATP-binding</keyword>
<dbReference type="GeneID" id="37027322"/>
<dbReference type="GO" id="GO:0005524">
    <property type="term" value="F:ATP binding"/>
    <property type="evidence" value="ECO:0007669"/>
    <property type="project" value="UniProtKB-KW"/>
</dbReference>
<accession>A0A316UXF1</accession>
<protein>
    <recommendedName>
        <fullName evidence="9">Selenoprotein O</fullName>
    </recommendedName>
</protein>
<organism evidence="11 12">
    <name type="scientific">Jaminaea rosea</name>
    <dbReference type="NCBI Taxonomy" id="1569628"/>
    <lineage>
        <taxon>Eukaryota</taxon>
        <taxon>Fungi</taxon>
        <taxon>Dikarya</taxon>
        <taxon>Basidiomycota</taxon>
        <taxon>Ustilaginomycotina</taxon>
        <taxon>Exobasidiomycetes</taxon>
        <taxon>Microstromatales</taxon>
        <taxon>Microstromatales incertae sedis</taxon>
        <taxon>Jaminaea</taxon>
    </lineage>
</organism>
<name>A0A316UXF1_9BASI</name>
<keyword evidence="4" id="KW-0548">Nucleotidyltransferase</keyword>
<gene>
    <name evidence="11" type="ORF">BDZ90DRAFT_230526</name>
</gene>
<evidence type="ECO:0000256" key="6">
    <source>
        <dbReference type="ARBA" id="ARBA00022741"/>
    </source>
</evidence>
<evidence type="ECO:0000256" key="4">
    <source>
        <dbReference type="ARBA" id="ARBA00022695"/>
    </source>
</evidence>
<comment type="cofactor">
    <cofactor evidence="1">
        <name>Mg(2+)</name>
        <dbReference type="ChEBI" id="CHEBI:18420"/>
    </cofactor>
</comment>
<proteinExistence type="inferred from homology"/>
<dbReference type="OrthoDB" id="10254721at2759"/>
<evidence type="ECO:0000256" key="10">
    <source>
        <dbReference type="SAM" id="MobiDB-lite"/>
    </source>
</evidence>
<dbReference type="Pfam" id="PF02696">
    <property type="entry name" value="SelO"/>
    <property type="match status" value="1"/>
</dbReference>
<dbReference type="InterPro" id="IPR003846">
    <property type="entry name" value="SelO"/>
</dbReference>
<keyword evidence="3" id="KW-0808">Transferase</keyword>
<dbReference type="PANTHER" id="PTHR32057">
    <property type="entry name" value="PROTEIN ADENYLYLTRANSFERASE SELO, MITOCHONDRIAL"/>
    <property type="match status" value="1"/>
</dbReference>
<keyword evidence="8" id="KW-0460">Magnesium</keyword>
<feature type="region of interest" description="Disordered" evidence="10">
    <location>
        <begin position="178"/>
        <end position="200"/>
    </location>
</feature>
<evidence type="ECO:0000256" key="8">
    <source>
        <dbReference type="ARBA" id="ARBA00022842"/>
    </source>
</evidence>